<dbReference type="Pfam" id="PF01312">
    <property type="entry name" value="Bac_export_2"/>
    <property type="match status" value="1"/>
</dbReference>
<dbReference type="SUPFAM" id="SSF160544">
    <property type="entry name" value="EscU C-terminal domain-like"/>
    <property type="match status" value="1"/>
</dbReference>
<dbReference type="PANTHER" id="PTHR30531">
    <property type="entry name" value="FLAGELLAR BIOSYNTHETIC PROTEIN FLHB"/>
    <property type="match status" value="1"/>
</dbReference>
<keyword evidence="3" id="KW-1185">Reference proteome</keyword>
<organism evidence="2 3">
    <name type="scientific">Candidatus Trichorickettsia mobilis</name>
    <dbReference type="NCBI Taxonomy" id="1346319"/>
    <lineage>
        <taxon>Bacteria</taxon>
        <taxon>Pseudomonadati</taxon>
        <taxon>Pseudomonadota</taxon>
        <taxon>Alphaproteobacteria</taxon>
        <taxon>Rickettsiales</taxon>
        <taxon>Rickettsiaceae</taxon>
        <taxon>Rickettsieae</taxon>
        <taxon>Candidatus Trichorickettsia</taxon>
    </lineage>
</organism>
<dbReference type="InterPro" id="IPR006135">
    <property type="entry name" value="T3SS_substrate_exporter"/>
</dbReference>
<protein>
    <submittedName>
        <fullName evidence="2">EscU/YscU/HrcU family type III secretion system export apparatus switch protein</fullName>
    </submittedName>
</protein>
<sequence length="98" mass="11033">MHNYNNFSKGTKAVALGYNEKTDIAPKILASGNNLIADQILDIARKNNIPIHYDADLVKTLSILEINSYIPLEVYGVVAKIISHIYEKNNQVKNKYTK</sequence>
<comment type="similarity">
    <text evidence="1">Belongs to the type III secretion exporter family.</text>
</comment>
<dbReference type="Proteomes" id="UP001326613">
    <property type="component" value="Chromosome"/>
</dbReference>
<dbReference type="Gene3D" id="3.40.1690.10">
    <property type="entry name" value="secretion proteins EscU"/>
    <property type="match status" value="1"/>
</dbReference>
<dbReference type="RefSeq" id="WP_323738609.1">
    <property type="nucleotide sequence ID" value="NZ_CP112932.1"/>
</dbReference>
<accession>A0ABZ0USC4</accession>
<evidence type="ECO:0000313" key="3">
    <source>
        <dbReference type="Proteomes" id="UP001326613"/>
    </source>
</evidence>
<gene>
    <name evidence="2" type="ORF">Trichorick_00433</name>
</gene>
<proteinExistence type="inferred from homology"/>
<evidence type="ECO:0000256" key="1">
    <source>
        <dbReference type="ARBA" id="ARBA00010690"/>
    </source>
</evidence>
<dbReference type="PANTHER" id="PTHR30531:SF12">
    <property type="entry name" value="FLAGELLAR BIOSYNTHETIC PROTEIN FLHB"/>
    <property type="match status" value="1"/>
</dbReference>
<dbReference type="InterPro" id="IPR029025">
    <property type="entry name" value="T3SS_substrate_exporter_C"/>
</dbReference>
<evidence type="ECO:0000313" key="2">
    <source>
        <dbReference type="EMBL" id="WPY00553.1"/>
    </source>
</evidence>
<dbReference type="EMBL" id="CP112932">
    <property type="protein sequence ID" value="WPY00553.1"/>
    <property type="molecule type" value="Genomic_DNA"/>
</dbReference>
<reference evidence="2 3" key="1">
    <citation type="submission" date="2022-10" db="EMBL/GenBank/DDBJ databases">
        <title>Host association and intracellularity evolved multiple times independently in the Rickettsiales.</title>
        <authorList>
            <person name="Castelli M."/>
            <person name="Nardi T."/>
            <person name="Gammuto L."/>
            <person name="Bellinzona G."/>
            <person name="Sabaneyeva E."/>
            <person name="Potekhin A."/>
            <person name="Serra V."/>
            <person name="Petroni G."/>
            <person name="Sassera D."/>
        </authorList>
    </citation>
    <scope>NUCLEOTIDE SEQUENCE [LARGE SCALE GENOMIC DNA]</scope>
    <source>
        <strain evidence="2 3">Kr 154-4</strain>
    </source>
</reference>
<name>A0ABZ0USC4_9RICK</name>